<comment type="caution">
    <text evidence="1">The sequence shown here is derived from an EMBL/GenBank/DDBJ whole genome shotgun (WGS) entry which is preliminary data.</text>
</comment>
<protein>
    <submittedName>
        <fullName evidence="1">Uncharacterized protein</fullName>
    </submittedName>
</protein>
<dbReference type="EMBL" id="CAJNDS010002545">
    <property type="protein sequence ID" value="CAE7520237.1"/>
    <property type="molecule type" value="Genomic_DNA"/>
</dbReference>
<accession>A0A812T8V2</accession>
<evidence type="ECO:0000313" key="1">
    <source>
        <dbReference type="EMBL" id="CAE7520237.1"/>
    </source>
</evidence>
<name>A0A812T8V2_9DINO</name>
<dbReference type="OrthoDB" id="446836at2759"/>
<gene>
    <name evidence="1" type="ORF">SNAT2548_LOCUS29114</name>
</gene>
<sequence>MRQETCSQEDRMLGVGSQRTVRWPLATSSLVGSACAISFWESGDMIRGLCSGDARRALCWTLFLCPMAWPCHARWAWGPKVKNFQRTSGTDLEELVGQPMQVRQVAPQVTGNFLAFPDQHVGPDPSFQQPELCGKDLGTCETLEGCVGAMTSEVDIAVWDRHSKSLRALAVPRRAMFSMPYHRATGMVTLQRNWIPLCAQHLDLSHGPRAQYLGSLGTVWTTQECLELLLDHPKANYAVWLRAQDHVLHIFDVTPKLKAKALRFYKQPGVLSFRSTAQAYRGPEAICLNEMDP</sequence>
<dbReference type="AlphaFoldDB" id="A0A812T8V2"/>
<evidence type="ECO:0000313" key="2">
    <source>
        <dbReference type="Proteomes" id="UP000604046"/>
    </source>
</evidence>
<keyword evidence="2" id="KW-1185">Reference proteome</keyword>
<dbReference type="Proteomes" id="UP000604046">
    <property type="component" value="Unassembled WGS sequence"/>
</dbReference>
<proteinExistence type="predicted"/>
<dbReference type="PROSITE" id="PS51257">
    <property type="entry name" value="PROKAR_LIPOPROTEIN"/>
    <property type="match status" value="1"/>
</dbReference>
<reference evidence="1" key="1">
    <citation type="submission" date="2021-02" db="EMBL/GenBank/DDBJ databases">
        <authorList>
            <person name="Dougan E. K."/>
            <person name="Rhodes N."/>
            <person name="Thang M."/>
            <person name="Chan C."/>
        </authorList>
    </citation>
    <scope>NUCLEOTIDE SEQUENCE</scope>
</reference>
<organism evidence="1 2">
    <name type="scientific">Symbiodinium natans</name>
    <dbReference type="NCBI Taxonomy" id="878477"/>
    <lineage>
        <taxon>Eukaryota</taxon>
        <taxon>Sar</taxon>
        <taxon>Alveolata</taxon>
        <taxon>Dinophyceae</taxon>
        <taxon>Suessiales</taxon>
        <taxon>Symbiodiniaceae</taxon>
        <taxon>Symbiodinium</taxon>
    </lineage>
</organism>